<evidence type="ECO:0000313" key="2">
    <source>
        <dbReference type="EMBL" id="TFZ02342.1"/>
    </source>
</evidence>
<comment type="caution">
    <text evidence="2">The sequence shown here is derived from an EMBL/GenBank/DDBJ whole genome shotgun (WGS) entry which is preliminary data.</text>
</comment>
<evidence type="ECO:0000313" key="3">
    <source>
        <dbReference type="Proteomes" id="UP000298180"/>
    </source>
</evidence>
<dbReference type="OrthoDB" id="9814826at2"/>
<organism evidence="2 3">
    <name type="scientific">Ramlibacter henchirensis</name>
    <dbReference type="NCBI Taxonomy" id="204072"/>
    <lineage>
        <taxon>Bacteria</taxon>
        <taxon>Pseudomonadati</taxon>
        <taxon>Pseudomonadota</taxon>
        <taxon>Betaproteobacteria</taxon>
        <taxon>Burkholderiales</taxon>
        <taxon>Comamonadaceae</taxon>
        <taxon>Ramlibacter</taxon>
    </lineage>
</organism>
<protein>
    <submittedName>
        <fullName evidence="2">Uncharacterized protein</fullName>
    </submittedName>
</protein>
<reference evidence="2 3" key="1">
    <citation type="submission" date="2019-03" db="EMBL/GenBank/DDBJ databases">
        <title>Ramlibacter henchirensis DSM 14656, whole genome shotgun sequence.</title>
        <authorList>
            <person name="Zhang X."/>
            <person name="Feng G."/>
            <person name="Zhu H."/>
        </authorList>
    </citation>
    <scope>NUCLEOTIDE SEQUENCE [LARGE SCALE GENOMIC DNA]</scope>
    <source>
        <strain evidence="2 3">DSM 14656</strain>
    </source>
</reference>
<proteinExistence type="predicted"/>
<feature type="region of interest" description="Disordered" evidence="1">
    <location>
        <begin position="221"/>
        <end position="240"/>
    </location>
</feature>
<accession>A0A4Z0BUC8</accession>
<keyword evidence="3" id="KW-1185">Reference proteome</keyword>
<feature type="compositionally biased region" description="Polar residues" evidence="1">
    <location>
        <begin position="229"/>
        <end position="240"/>
    </location>
</feature>
<dbReference type="EMBL" id="SMLM01000002">
    <property type="protein sequence ID" value="TFZ02342.1"/>
    <property type="molecule type" value="Genomic_DNA"/>
</dbReference>
<evidence type="ECO:0000256" key="1">
    <source>
        <dbReference type="SAM" id="MobiDB-lite"/>
    </source>
</evidence>
<name>A0A4Z0BUC8_9BURK</name>
<dbReference type="Proteomes" id="UP000298180">
    <property type="component" value="Unassembled WGS sequence"/>
</dbReference>
<sequence>MTNDGELLVVGDDPASFEGMRITTAKSGKQLERGTGLVLLNLDTARAHAAKKDPSAVVRERERPVEPQRCLARLLHFERNLALPQVDDAQDGAVPVACRGKGSGDNPVPGCVEHTRNAQAVAASQLRLVPRAPGIFCIDIAVLLLSALREGLRIAGAVFQALRLLPVGWERDGEQVGHVFEHIGPSRVAQGKAGVLDLTWMVDGCRMEGCKQESAVISDGQDASLVGHRSSTSASIAGEP</sequence>
<gene>
    <name evidence="2" type="ORF">EZ313_13820</name>
</gene>
<dbReference type="AlphaFoldDB" id="A0A4Z0BUC8"/>